<protein>
    <recommendedName>
        <fullName evidence="3">beta-galactosidase</fullName>
        <ecNumber evidence="3">3.2.1.23</ecNumber>
    </recommendedName>
</protein>
<dbReference type="GO" id="GO:0005990">
    <property type="term" value="P:lactose catabolic process"/>
    <property type="evidence" value="ECO:0007669"/>
    <property type="project" value="TreeGrafter"/>
</dbReference>
<dbReference type="GO" id="GO:0004565">
    <property type="term" value="F:beta-galactosidase activity"/>
    <property type="evidence" value="ECO:0007669"/>
    <property type="project" value="UniProtKB-EC"/>
</dbReference>
<sequence length="133" mass="15078">PETLALSFDQNLMNLKTFKSGHLQLAGYGQIQYTNIAYPWDGKEDVAYGHTPTHNLQADYRLRFDLDEQLALDHVKLVFHGVESAFYVWLNGHFVGYSTDSFTPSAFDVTNLLKPKDNELVVLVYQFSAGFLA</sequence>
<comment type="similarity">
    <text evidence="2">Belongs to the glycosyl hydrolase 2 family.</text>
</comment>
<accession>J9FXQ6</accession>
<reference evidence="7" key="1">
    <citation type="journal article" date="2012" name="PLoS ONE">
        <title>Gene sets for utilization of primary and secondary nutrition supplies in the distal gut of endangered iberian lynx.</title>
        <authorList>
            <person name="Alcaide M."/>
            <person name="Messina E."/>
            <person name="Richter M."/>
            <person name="Bargiela R."/>
            <person name="Peplies J."/>
            <person name="Huws S.A."/>
            <person name="Newbold C.J."/>
            <person name="Golyshin P.N."/>
            <person name="Simon M.A."/>
            <person name="Lopez G."/>
            <person name="Yakimov M.M."/>
            <person name="Ferrer M."/>
        </authorList>
    </citation>
    <scope>NUCLEOTIDE SEQUENCE</scope>
</reference>
<dbReference type="InterPro" id="IPR050347">
    <property type="entry name" value="Bact_Beta-galactosidase"/>
</dbReference>
<evidence type="ECO:0000256" key="5">
    <source>
        <dbReference type="ARBA" id="ARBA00023295"/>
    </source>
</evidence>
<feature type="domain" description="Glycosyl hydrolases family 2 sugar binding" evidence="6">
    <location>
        <begin position="21"/>
        <end position="130"/>
    </location>
</feature>
<comment type="caution">
    <text evidence="7">The sequence shown here is derived from an EMBL/GenBank/DDBJ whole genome shotgun (WGS) entry which is preliminary data.</text>
</comment>
<dbReference type="Gene3D" id="2.60.120.260">
    <property type="entry name" value="Galactose-binding domain-like"/>
    <property type="match status" value="1"/>
</dbReference>
<gene>
    <name evidence="7" type="ORF">EVA_19769</name>
</gene>
<comment type="catalytic activity">
    <reaction evidence="1">
        <text>Hydrolysis of terminal non-reducing beta-D-galactose residues in beta-D-galactosides.</text>
        <dbReference type="EC" id="3.2.1.23"/>
    </reaction>
</comment>
<evidence type="ECO:0000256" key="1">
    <source>
        <dbReference type="ARBA" id="ARBA00001412"/>
    </source>
</evidence>
<dbReference type="EC" id="3.2.1.23" evidence="3"/>
<dbReference type="SUPFAM" id="SSF49785">
    <property type="entry name" value="Galactose-binding domain-like"/>
    <property type="match status" value="1"/>
</dbReference>
<name>J9FXQ6_9ZZZZ</name>
<dbReference type="AlphaFoldDB" id="J9FXQ6"/>
<organism evidence="7">
    <name type="scientific">gut metagenome</name>
    <dbReference type="NCBI Taxonomy" id="749906"/>
    <lineage>
        <taxon>unclassified sequences</taxon>
        <taxon>metagenomes</taxon>
        <taxon>organismal metagenomes</taxon>
    </lineage>
</organism>
<evidence type="ECO:0000256" key="3">
    <source>
        <dbReference type="ARBA" id="ARBA00012756"/>
    </source>
</evidence>
<keyword evidence="4 7" id="KW-0378">Hydrolase</keyword>
<dbReference type="Pfam" id="PF02837">
    <property type="entry name" value="Glyco_hydro_2_N"/>
    <property type="match status" value="1"/>
</dbReference>
<dbReference type="PANTHER" id="PTHR46323:SF2">
    <property type="entry name" value="BETA-GALACTOSIDASE"/>
    <property type="match status" value="1"/>
</dbReference>
<dbReference type="EMBL" id="AMCI01007741">
    <property type="protein sequence ID" value="EJW92124.1"/>
    <property type="molecule type" value="Genomic_DNA"/>
</dbReference>
<proteinExistence type="inferred from homology"/>
<evidence type="ECO:0000256" key="4">
    <source>
        <dbReference type="ARBA" id="ARBA00022801"/>
    </source>
</evidence>
<evidence type="ECO:0000256" key="2">
    <source>
        <dbReference type="ARBA" id="ARBA00007401"/>
    </source>
</evidence>
<dbReference type="InterPro" id="IPR006104">
    <property type="entry name" value="Glyco_hydro_2_N"/>
</dbReference>
<feature type="non-terminal residue" evidence="7">
    <location>
        <position position="1"/>
    </location>
</feature>
<keyword evidence="5 7" id="KW-0326">Glycosidase</keyword>
<dbReference type="GO" id="GO:0009341">
    <property type="term" value="C:beta-galactosidase complex"/>
    <property type="evidence" value="ECO:0007669"/>
    <property type="project" value="TreeGrafter"/>
</dbReference>
<evidence type="ECO:0000259" key="6">
    <source>
        <dbReference type="Pfam" id="PF02837"/>
    </source>
</evidence>
<evidence type="ECO:0000313" key="7">
    <source>
        <dbReference type="EMBL" id="EJW92124.1"/>
    </source>
</evidence>
<dbReference type="PANTHER" id="PTHR46323">
    <property type="entry name" value="BETA-GALACTOSIDASE"/>
    <property type="match status" value="1"/>
</dbReference>
<dbReference type="InterPro" id="IPR008979">
    <property type="entry name" value="Galactose-bd-like_sf"/>
</dbReference>